<name>A0A8C0EUK8_BUBBB</name>
<reference evidence="5" key="2">
    <citation type="submission" date="2025-09" db="UniProtKB">
        <authorList>
            <consortium name="Ensembl"/>
        </authorList>
    </citation>
    <scope>IDENTIFICATION</scope>
</reference>
<dbReference type="PRINTS" id="PR01731">
    <property type="entry name" value="LYMPHOTACTIN"/>
</dbReference>
<feature type="signal peptide" evidence="3">
    <location>
        <begin position="1"/>
        <end position="18"/>
    </location>
</feature>
<feature type="chain" id="PRO_5034264210" description="Chemokine interleukin-8-like domain-containing protein" evidence="3">
    <location>
        <begin position="19"/>
        <end position="97"/>
    </location>
</feature>
<dbReference type="InterPro" id="IPR008105">
    <property type="entry name" value="Chemokine_XCL1/XCL2"/>
</dbReference>
<organism evidence="5 6">
    <name type="scientific">Bubo bubo</name>
    <name type="common">Eurasian eagle-owl</name>
    <name type="synonym">Strix bubo</name>
    <dbReference type="NCBI Taxonomy" id="30461"/>
    <lineage>
        <taxon>Eukaryota</taxon>
        <taxon>Metazoa</taxon>
        <taxon>Chordata</taxon>
        <taxon>Craniata</taxon>
        <taxon>Vertebrata</taxon>
        <taxon>Euteleostomi</taxon>
        <taxon>Archelosauria</taxon>
        <taxon>Archosauria</taxon>
        <taxon>Dinosauria</taxon>
        <taxon>Saurischia</taxon>
        <taxon>Theropoda</taxon>
        <taxon>Coelurosauria</taxon>
        <taxon>Aves</taxon>
        <taxon>Neognathae</taxon>
        <taxon>Neoaves</taxon>
        <taxon>Telluraves</taxon>
        <taxon>Strigiformes</taxon>
        <taxon>Strigidae</taxon>
        <taxon>Bubo</taxon>
    </lineage>
</organism>
<evidence type="ECO:0000256" key="2">
    <source>
        <dbReference type="ARBA" id="ARBA00022514"/>
    </source>
</evidence>
<dbReference type="SMART" id="SM00199">
    <property type="entry name" value="SCY"/>
    <property type="match status" value="1"/>
</dbReference>
<dbReference type="Ensembl" id="ENSBOBT00000009797.1">
    <property type="protein sequence ID" value="ENSBOBP00000009556.1"/>
    <property type="gene ID" value="ENSBOBG00000006158.1"/>
</dbReference>
<dbReference type="InterPro" id="IPR001811">
    <property type="entry name" value="Chemokine_IL8-like_dom"/>
</dbReference>
<dbReference type="Gene3D" id="2.40.50.40">
    <property type="match status" value="1"/>
</dbReference>
<dbReference type="GO" id="GO:0006955">
    <property type="term" value="P:immune response"/>
    <property type="evidence" value="ECO:0007669"/>
    <property type="project" value="InterPro"/>
</dbReference>
<dbReference type="Proteomes" id="UP000694567">
    <property type="component" value="Unplaced"/>
</dbReference>
<reference evidence="5" key="1">
    <citation type="submission" date="2025-08" db="UniProtKB">
        <authorList>
            <consortium name="Ensembl"/>
        </authorList>
    </citation>
    <scope>IDENTIFICATION</scope>
</reference>
<dbReference type="GO" id="GO:0008009">
    <property type="term" value="F:chemokine activity"/>
    <property type="evidence" value="ECO:0007669"/>
    <property type="project" value="InterPro"/>
</dbReference>
<proteinExistence type="inferred from homology"/>
<dbReference type="Pfam" id="PF00048">
    <property type="entry name" value="IL8"/>
    <property type="match status" value="1"/>
</dbReference>
<evidence type="ECO:0000256" key="1">
    <source>
        <dbReference type="ARBA" id="ARBA00006894"/>
    </source>
</evidence>
<keyword evidence="6" id="KW-1185">Reference proteome</keyword>
<accession>A0A8C0EUK8</accession>
<evidence type="ECO:0000259" key="4">
    <source>
        <dbReference type="SMART" id="SM00199"/>
    </source>
</evidence>
<dbReference type="InterPro" id="IPR036048">
    <property type="entry name" value="Interleukin_8-like_sf"/>
</dbReference>
<dbReference type="GO" id="GO:0005615">
    <property type="term" value="C:extracellular space"/>
    <property type="evidence" value="ECO:0007669"/>
    <property type="project" value="UniProtKB-KW"/>
</dbReference>
<keyword evidence="3" id="KW-0732">Signal</keyword>
<dbReference type="SUPFAM" id="SSF54117">
    <property type="entry name" value="Interleukin 8-like chemokines"/>
    <property type="match status" value="1"/>
</dbReference>
<feature type="domain" description="Chemokine interleukin-8-like" evidence="4">
    <location>
        <begin position="31"/>
        <end position="88"/>
    </location>
</feature>
<dbReference type="AlphaFoldDB" id="A0A8C0EUK8"/>
<protein>
    <recommendedName>
        <fullName evidence="4">Chemokine interleukin-8-like domain-containing protein</fullName>
    </recommendedName>
</protein>
<evidence type="ECO:0000313" key="6">
    <source>
        <dbReference type="Proteomes" id="UP000694567"/>
    </source>
</evidence>
<keyword evidence="2" id="KW-0202">Cytokine</keyword>
<evidence type="ECO:0000313" key="5">
    <source>
        <dbReference type="Ensembl" id="ENSBOBP00000009556.1"/>
    </source>
</evidence>
<sequence length="97" mass="10944">MKVHAAAMLVIFWLGIFTEHTVKGSIGSQSMSRLKCVNLPTQQLNIRNLVSYEKRQGPVNAIIFMTTRGVKVCVRSNQEWVQTAIKKIDQKRATKGN</sequence>
<comment type="similarity">
    <text evidence="1">Belongs to the intercrine gamma family.</text>
</comment>
<evidence type="ECO:0000256" key="3">
    <source>
        <dbReference type="SAM" id="SignalP"/>
    </source>
</evidence>